<dbReference type="AlphaFoldDB" id="A0A1Y6BST1"/>
<dbReference type="EMBL" id="FWZX01000009">
    <property type="protein sequence ID" value="SMF27365.1"/>
    <property type="molecule type" value="Genomic_DNA"/>
</dbReference>
<accession>A0A1Y6BST1</accession>
<keyword evidence="1" id="KW-0732">Signal</keyword>
<protein>
    <submittedName>
        <fullName evidence="2">Copper resistance protein B (CopB)</fullName>
    </submittedName>
</protein>
<evidence type="ECO:0000313" key="2">
    <source>
        <dbReference type="EMBL" id="SMF27365.1"/>
    </source>
</evidence>
<evidence type="ECO:0000256" key="1">
    <source>
        <dbReference type="SAM" id="SignalP"/>
    </source>
</evidence>
<dbReference type="RefSeq" id="WP_085123146.1">
    <property type="nucleotide sequence ID" value="NZ_FWZX01000009.1"/>
</dbReference>
<feature type="signal peptide" evidence="1">
    <location>
        <begin position="1"/>
        <end position="19"/>
    </location>
</feature>
<keyword evidence="3" id="KW-1185">Reference proteome</keyword>
<evidence type="ECO:0000313" key="3">
    <source>
        <dbReference type="Proteomes" id="UP000192917"/>
    </source>
</evidence>
<organism evidence="2 3">
    <name type="scientific">Tistlia consotensis USBA 355</name>
    <dbReference type="NCBI Taxonomy" id="560819"/>
    <lineage>
        <taxon>Bacteria</taxon>
        <taxon>Pseudomonadati</taxon>
        <taxon>Pseudomonadota</taxon>
        <taxon>Alphaproteobacteria</taxon>
        <taxon>Rhodospirillales</taxon>
        <taxon>Rhodovibrionaceae</taxon>
        <taxon>Tistlia</taxon>
    </lineage>
</organism>
<dbReference type="STRING" id="560819.SAMN05428998_10985"/>
<sequence length="119" mass="11937">MLLVALPLALAAAMPVAFASGGHGHQAIAQATSAGSADCNGANGAGSGAGHLALRPAFATGRESGLLRPLFSVDLVGRTVAPDGGVDFERKFEGSADLARDDGESVDAAFFLTGVRPRF</sequence>
<feature type="chain" id="PRO_5012215734" evidence="1">
    <location>
        <begin position="20"/>
        <end position="119"/>
    </location>
</feature>
<dbReference type="Proteomes" id="UP000192917">
    <property type="component" value="Unassembled WGS sequence"/>
</dbReference>
<gene>
    <name evidence="2" type="ORF">SAMN05428998_10985</name>
</gene>
<proteinExistence type="predicted"/>
<reference evidence="2 3" key="1">
    <citation type="submission" date="2017-04" db="EMBL/GenBank/DDBJ databases">
        <authorList>
            <person name="Afonso C.L."/>
            <person name="Miller P.J."/>
            <person name="Scott M.A."/>
            <person name="Spackman E."/>
            <person name="Goraichik I."/>
            <person name="Dimitrov K.M."/>
            <person name="Suarez D.L."/>
            <person name="Swayne D.E."/>
        </authorList>
    </citation>
    <scope>NUCLEOTIDE SEQUENCE [LARGE SCALE GENOMIC DNA]</scope>
    <source>
        <strain evidence="2 3">USBA 355</strain>
    </source>
</reference>
<name>A0A1Y6BST1_9PROT</name>